<dbReference type="PANTHER" id="PTHR21266">
    <property type="entry name" value="IRON-SULFUR DOMAIN CONTAINING PROTEIN"/>
    <property type="match status" value="1"/>
</dbReference>
<proteinExistence type="predicted"/>
<comment type="caution">
    <text evidence="7">The sequence shown here is derived from an EMBL/GenBank/DDBJ whole genome shotgun (WGS) entry which is preliminary data.</text>
</comment>
<dbReference type="Proteomes" id="UP000239576">
    <property type="component" value="Unassembled WGS sequence"/>
</dbReference>
<dbReference type="Gene3D" id="3.90.380.10">
    <property type="entry name" value="Naphthalene 1,2-dioxygenase Alpha Subunit, Chain A, domain 1"/>
    <property type="match status" value="1"/>
</dbReference>
<dbReference type="SUPFAM" id="SSF50022">
    <property type="entry name" value="ISP domain"/>
    <property type="match status" value="1"/>
</dbReference>
<dbReference type="GO" id="GO:0051537">
    <property type="term" value="F:2 iron, 2 sulfur cluster binding"/>
    <property type="evidence" value="ECO:0007669"/>
    <property type="project" value="UniProtKB-KW"/>
</dbReference>
<reference evidence="8" key="1">
    <citation type="submission" date="2018-02" db="EMBL/GenBank/DDBJ databases">
        <authorList>
            <person name="Moore K."/>
            <person name="Momper L."/>
        </authorList>
    </citation>
    <scope>NUCLEOTIDE SEQUENCE [LARGE SCALE GENOMIC DNA]</scope>
    <source>
        <strain evidence="8">ULC18</strain>
    </source>
</reference>
<keyword evidence="8" id="KW-1185">Reference proteome</keyword>
<accession>A0A2T1E229</accession>
<dbReference type="InterPro" id="IPR050584">
    <property type="entry name" value="Cholesterol_7-desaturase"/>
</dbReference>
<evidence type="ECO:0000256" key="1">
    <source>
        <dbReference type="ARBA" id="ARBA00022714"/>
    </source>
</evidence>
<keyword evidence="5" id="KW-0411">Iron-sulfur</keyword>
<dbReference type="PROSITE" id="PS51296">
    <property type="entry name" value="RIESKE"/>
    <property type="match status" value="1"/>
</dbReference>
<gene>
    <name evidence="7" type="ORF">C7B82_18200</name>
</gene>
<feature type="domain" description="Rieske" evidence="6">
    <location>
        <begin position="13"/>
        <end position="116"/>
    </location>
</feature>
<dbReference type="SUPFAM" id="SSF55961">
    <property type="entry name" value="Bet v1-like"/>
    <property type="match status" value="1"/>
</dbReference>
<dbReference type="Gene3D" id="2.102.10.10">
    <property type="entry name" value="Rieske [2Fe-2S] iron-sulphur domain"/>
    <property type="match status" value="1"/>
</dbReference>
<evidence type="ECO:0000313" key="7">
    <source>
        <dbReference type="EMBL" id="PSB26792.1"/>
    </source>
</evidence>
<dbReference type="CDD" id="cd03469">
    <property type="entry name" value="Rieske_RO_Alpha_N"/>
    <property type="match status" value="1"/>
</dbReference>
<keyword evidence="2" id="KW-0479">Metal-binding</keyword>
<dbReference type="EMBL" id="PVWK01000099">
    <property type="protein sequence ID" value="PSB26792.1"/>
    <property type="molecule type" value="Genomic_DNA"/>
</dbReference>
<dbReference type="InterPro" id="IPR036922">
    <property type="entry name" value="Rieske_2Fe-2S_sf"/>
</dbReference>
<evidence type="ECO:0000256" key="2">
    <source>
        <dbReference type="ARBA" id="ARBA00022723"/>
    </source>
</evidence>
<name>A0A2T1E229_9CYAN</name>
<dbReference type="Pfam" id="PF19112">
    <property type="entry name" value="VanA_C"/>
    <property type="match status" value="1"/>
</dbReference>
<evidence type="ECO:0000256" key="5">
    <source>
        <dbReference type="ARBA" id="ARBA00023014"/>
    </source>
</evidence>
<dbReference type="InterPro" id="IPR044043">
    <property type="entry name" value="VanA_C_cat"/>
</dbReference>
<dbReference type="Pfam" id="PF00355">
    <property type="entry name" value="Rieske"/>
    <property type="match status" value="1"/>
</dbReference>
<dbReference type="AlphaFoldDB" id="A0A2T1E229"/>
<evidence type="ECO:0000259" key="6">
    <source>
        <dbReference type="PROSITE" id="PS51296"/>
    </source>
</evidence>
<dbReference type="GO" id="GO:0004497">
    <property type="term" value="F:monooxygenase activity"/>
    <property type="evidence" value="ECO:0007669"/>
    <property type="project" value="UniProtKB-ARBA"/>
</dbReference>
<keyword evidence="1" id="KW-0001">2Fe-2S</keyword>
<dbReference type="PANTHER" id="PTHR21266:SF60">
    <property type="entry name" value="3-KETOSTEROID-9-ALPHA-MONOOXYGENASE, OXYGENASE COMPONENT"/>
    <property type="match status" value="1"/>
</dbReference>
<evidence type="ECO:0000313" key="8">
    <source>
        <dbReference type="Proteomes" id="UP000239576"/>
    </source>
</evidence>
<dbReference type="OrthoDB" id="477744at2"/>
<keyword evidence="4" id="KW-0408">Iron</keyword>
<reference evidence="7 8" key="2">
    <citation type="submission" date="2018-03" db="EMBL/GenBank/DDBJ databases">
        <title>The ancient ancestry and fast evolution of plastids.</title>
        <authorList>
            <person name="Moore K.R."/>
            <person name="Magnabosco C."/>
            <person name="Momper L."/>
            <person name="Gold D.A."/>
            <person name="Bosak T."/>
            <person name="Fournier G.P."/>
        </authorList>
    </citation>
    <scope>NUCLEOTIDE SEQUENCE [LARGE SCALE GENOMIC DNA]</scope>
    <source>
        <strain evidence="7 8">ULC18</strain>
    </source>
</reference>
<dbReference type="GO" id="GO:0046872">
    <property type="term" value="F:metal ion binding"/>
    <property type="evidence" value="ECO:0007669"/>
    <property type="project" value="UniProtKB-KW"/>
</dbReference>
<dbReference type="InterPro" id="IPR017941">
    <property type="entry name" value="Rieske_2Fe-2S"/>
</dbReference>
<dbReference type="GO" id="GO:0016705">
    <property type="term" value="F:oxidoreductase activity, acting on paired donors, with incorporation or reduction of molecular oxygen"/>
    <property type="evidence" value="ECO:0007669"/>
    <property type="project" value="UniProtKB-ARBA"/>
</dbReference>
<dbReference type="RefSeq" id="WP_106257707.1">
    <property type="nucleotide sequence ID" value="NZ_CAWNSW010000139.1"/>
</dbReference>
<evidence type="ECO:0000256" key="3">
    <source>
        <dbReference type="ARBA" id="ARBA00023002"/>
    </source>
</evidence>
<keyword evidence="3" id="KW-0560">Oxidoreductase</keyword>
<organism evidence="7 8">
    <name type="scientific">Stenomitos frigidus ULC18</name>
    <dbReference type="NCBI Taxonomy" id="2107698"/>
    <lineage>
        <taxon>Bacteria</taxon>
        <taxon>Bacillati</taxon>
        <taxon>Cyanobacteriota</taxon>
        <taxon>Cyanophyceae</taxon>
        <taxon>Leptolyngbyales</taxon>
        <taxon>Leptolyngbyaceae</taxon>
        <taxon>Stenomitos</taxon>
    </lineage>
</organism>
<protein>
    <submittedName>
        <fullName evidence="7">Rieske (2Fe-2S) protein</fullName>
    </submittedName>
</protein>
<evidence type="ECO:0000256" key="4">
    <source>
        <dbReference type="ARBA" id="ARBA00023004"/>
    </source>
</evidence>
<sequence>MLVTQQPILKRFWYPVMPISALAAGPQPFQLLGENLALWLDHDGRPAAVRDRCCHRSAKLSKGEAIDGSLRCPYHGWSFNAEGLCTHVPQLASGSVSKTYRVNAYRCQERYGYVWVCLDEPLLPLPEIPEAIDPQFRQIPEFYEVWHCAGLRLMENSFDNAHPHFVHAKTFGVEQEPVPPQPDDFEETDFGLRMRYVLPVFNSDIQKQNLQMEAVRTVRISEGTWYMPFIRTLKITYPNGLVHLIFTAATPIDDRSSQIVQFCLRNDTEEAVTAESVVAFDRAVTLEDRLILEGTDYDVPLSTSEEQHMMTDKPGIVMRRKLAALIKGDGGVLSWCCPLTAHP</sequence>